<feature type="region of interest" description="Disordered" evidence="1">
    <location>
        <begin position="1"/>
        <end position="25"/>
    </location>
</feature>
<reference evidence="3" key="1">
    <citation type="journal article" date="2021" name="BMC Genomics">
        <title>Chromosome-level genome assembly and manually-curated proteome of model necrotroph Parastagonospora nodorum Sn15 reveals a genome-wide trove of candidate effector homologs, and redundancy of virulence-related functions within an accessory chromosome.</title>
        <authorList>
            <person name="Bertazzoni S."/>
            <person name="Jones D.A.B."/>
            <person name="Phan H.T."/>
            <person name="Tan K.-C."/>
            <person name="Hane J.K."/>
        </authorList>
    </citation>
    <scope>NUCLEOTIDE SEQUENCE [LARGE SCALE GENOMIC DNA]</scope>
    <source>
        <strain evidence="3">SN15 / ATCC MYA-4574 / FGSC 10173)</strain>
    </source>
</reference>
<dbReference type="VEuPathDB" id="FungiDB:JI435_403240"/>
<evidence type="ECO:0000256" key="1">
    <source>
        <dbReference type="SAM" id="MobiDB-lite"/>
    </source>
</evidence>
<protein>
    <submittedName>
        <fullName evidence="2">Uncharacterized protein</fullName>
    </submittedName>
</protein>
<dbReference type="AlphaFoldDB" id="A0A7U2ETW0"/>
<name>A0A7U2ETW0_PHANO</name>
<gene>
    <name evidence="2" type="ORF">JI435_403240</name>
</gene>
<dbReference type="EMBL" id="CP069024">
    <property type="protein sequence ID" value="QRC92996.1"/>
    <property type="molecule type" value="Genomic_DNA"/>
</dbReference>
<proteinExistence type="predicted"/>
<sequence length="104" mass="11280">MDAGLPSPNGREPHSMPRCCNTLSDSLNTRSRASFLRVTGESEVPFESESPGESSYGTEASWLHLRIRCSLAATRSALPGRTSGYSTLTLLEPPLLLTRLQTSL</sequence>
<organism evidence="2 3">
    <name type="scientific">Phaeosphaeria nodorum (strain SN15 / ATCC MYA-4574 / FGSC 10173)</name>
    <name type="common">Glume blotch fungus</name>
    <name type="synonym">Parastagonospora nodorum</name>
    <dbReference type="NCBI Taxonomy" id="321614"/>
    <lineage>
        <taxon>Eukaryota</taxon>
        <taxon>Fungi</taxon>
        <taxon>Dikarya</taxon>
        <taxon>Ascomycota</taxon>
        <taxon>Pezizomycotina</taxon>
        <taxon>Dothideomycetes</taxon>
        <taxon>Pleosporomycetidae</taxon>
        <taxon>Pleosporales</taxon>
        <taxon>Pleosporineae</taxon>
        <taxon>Phaeosphaeriaceae</taxon>
        <taxon>Parastagonospora</taxon>
    </lineage>
</organism>
<evidence type="ECO:0000313" key="2">
    <source>
        <dbReference type="EMBL" id="QRC92996.1"/>
    </source>
</evidence>
<accession>A0A7U2ETW0</accession>
<keyword evidence="3" id="KW-1185">Reference proteome</keyword>
<evidence type="ECO:0000313" key="3">
    <source>
        <dbReference type="Proteomes" id="UP000663193"/>
    </source>
</evidence>
<dbReference type="Proteomes" id="UP000663193">
    <property type="component" value="Chromosome 2"/>
</dbReference>